<reference evidence="2 3" key="1">
    <citation type="journal article" date="2014" name="Science">
        <title>Plant genetics. Early allopolyploid evolution in the post-Neolithic Brassica napus oilseed genome.</title>
        <authorList>
            <person name="Chalhoub B."/>
            <person name="Denoeud F."/>
            <person name="Liu S."/>
            <person name="Parkin I.A."/>
            <person name="Tang H."/>
            <person name="Wang X."/>
            <person name="Chiquet J."/>
            <person name="Belcram H."/>
            <person name="Tong C."/>
            <person name="Samans B."/>
            <person name="Correa M."/>
            <person name="Da Silva C."/>
            <person name="Just J."/>
            <person name="Falentin C."/>
            <person name="Koh C.S."/>
            <person name="Le Clainche I."/>
            <person name="Bernard M."/>
            <person name="Bento P."/>
            <person name="Noel B."/>
            <person name="Labadie K."/>
            <person name="Alberti A."/>
            <person name="Charles M."/>
            <person name="Arnaud D."/>
            <person name="Guo H."/>
            <person name="Daviaud C."/>
            <person name="Alamery S."/>
            <person name="Jabbari K."/>
            <person name="Zhao M."/>
            <person name="Edger P.P."/>
            <person name="Chelaifa H."/>
            <person name="Tack D."/>
            <person name="Lassalle G."/>
            <person name="Mestiri I."/>
            <person name="Schnel N."/>
            <person name="Le Paslier M.C."/>
            <person name="Fan G."/>
            <person name="Renault V."/>
            <person name="Bayer P.E."/>
            <person name="Golicz A.A."/>
            <person name="Manoli S."/>
            <person name="Lee T.H."/>
            <person name="Thi V.H."/>
            <person name="Chalabi S."/>
            <person name="Hu Q."/>
            <person name="Fan C."/>
            <person name="Tollenaere R."/>
            <person name="Lu Y."/>
            <person name="Battail C."/>
            <person name="Shen J."/>
            <person name="Sidebottom C.H."/>
            <person name="Wang X."/>
            <person name="Canaguier A."/>
            <person name="Chauveau A."/>
            <person name="Berard A."/>
            <person name="Deniot G."/>
            <person name="Guan M."/>
            <person name="Liu Z."/>
            <person name="Sun F."/>
            <person name="Lim Y.P."/>
            <person name="Lyons E."/>
            <person name="Town C.D."/>
            <person name="Bancroft I."/>
            <person name="Wang X."/>
            <person name="Meng J."/>
            <person name="Ma J."/>
            <person name="Pires J.C."/>
            <person name="King G.J."/>
            <person name="Brunel D."/>
            <person name="Delourme R."/>
            <person name="Renard M."/>
            <person name="Aury J.M."/>
            <person name="Adams K.L."/>
            <person name="Batley J."/>
            <person name="Snowdon R.J."/>
            <person name="Tost J."/>
            <person name="Edwards D."/>
            <person name="Zhou Y."/>
            <person name="Hua W."/>
            <person name="Sharpe A.G."/>
            <person name="Paterson A.H."/>
            <person name="Guan C."/>
            <person name="Wincker P."/>
        </authorList>
    </citation>
    <scope>NUCLEOTIDE SEQUENCE [LARGE SCALE GENOMIC DNA]</scope>
    <source>
        <strain evidence="3">cv. Darmor-bzh</strain>
    </source>
</reference>
<gene>
    <name evidence="2" type="primary">BnaC03g67490D</name>
    <name evidence="2" type="ORF">GSBRNA2T00068699001</name>
</gene>
<sequence>MKSNGKAIVSHDPIVKKPNGKDAVSSTVLDQPTGKNAVSSAKVHKVMPAVSSAVPIQPSGKTAVSSQGLIPTCHT</sequence>
<dbReference type="AlphaFoldDB" id="A0A078HSX7"/>
<organism evidence="2 3">
    <name type="scientific">Brassica napus</name>
    <name type="common">Rape</name>
    <dbReference type="NCBI Taxonomy" id="3708"/>
    <lineage>
        <taxon>Eukaryota</taxon>
        <taxon>Viridiplantae</taxon>
        <taxon>Streptophyta</taxon>
        <taxon>Embryophyta</taxon>
        <taxon>Tracheophyta</taxon>
        <taxon>Spermatophyta</taxon>
        <taxon>Magnoliopsida</taxon>
        <taxon>eudicotyledons</taxon>
        <taxon>Gunneridae</taxon>
        <taxon>Pentapetalae</taxon>
        <taxon>rosids</taxon>
        <taxon>malvids</taxon>
        <taxon>Brassicales</taxon>
        <taxon>Brassicaceae</taxon>
        <taxon>Brassiceae</taxon>
        <taxon>Brassica</taxon>
    </lineage>
</organism>
<accession>A0A078HSX7</accession>
<name>A0A078HSX7_BRANA</name>
<evidence type="ECO:0000313" key="2">
    <source>
        <dbReference type="EMBL" id="CDY39868.1"/>
    </source>
</evidence>
<feature type="compositionally biased region" description="Polar residues" evidence="1">
    <location>
        <begin position="24"/>
        <end position="36"/>
    </location>
</feature>
<dbReference type="EMBL" id="LK032459">
    <property type="protein sequence ID" value="CDY39868.1"/>
    <property type="molecule type" value="Genomic_DNA"/>
</dbReference>
<keyword evidence="3" id="KW-1185">Reference proteome</keyword>
<feature type="region of interest" description="Disordered" evidence="1">
    <location>
        <begin position="1"/>
        <end position="36"/>
    </location>
</feature>
<dbReference type="Gramene" id="CDY39868">
    <property type="protein sequence ID" value="CDY39868"/>
    <property type="gene ID" value="GSBRNA2T00068699001"/>
</dbReference>
<evidence type="ECO:0000256" key="1">
    <source>
        <dbReference type="SAM" id="MobiDB-lite"/>
    </source>
</evidence>
<feature type="compositionally biased region" description="Polar residues" evidence="1">
    <location>
        <begin position="59"/>
        <end position="75"/>
    </location>
</feature>
<proteinExistence type="predicted"/>
<evidence type="ECO:0000313" key="3">
    <source>
        <dbReference type="Proteomes" id="UP000028999"/>
    </source>
</evidence>
<dbReference type="PaxDb" id="3708-A0A078HSX7"/>
<dbReference type="Proteomes" id="UP000028999">
    <property type="component" value="Unassembled WGS sequence"/>
</dbReference>
<protein>
    <submittedName>
        <fullName evidence="2">BnaC03g67490D protein</fullName>
    </submittedName>
</protein>
<feature type="region of interest" description="Disordered" evidence="1">
    <location>
        <begin position="56"/>
        <end position="75"/>
    </location>
</feature>